<dbReference type="EMBL" id="JACCCW010000002">
    <property type="protein sequence ID" value="NYF80558.1"/>
    <property type="molecule type" value="Genomic_DNA"/>
</dbReference>
<evidence type="ECO:0000256" key="1">
    <source>
        <dbReference type="ARBA" id="ARBA00023239"/>
    </source>
</evidence>
<organism evidence="3 4">
    <name type="scientific">Granulicella arctica</name>
    <dbReference type="NCBI Taxonomy" id="940613"/>
    <lineage>
        <taxon>Bacteria</taxon>
        <taxon>Pseudomonadati</taxon>
        <taxon>Acidobacteriota</taxon>
        <taxon>Terriglobia</taxon>
        <taxon>Terriglobales</taxon>
        <taxon>Acidobacteriaceae</taxon>
        <taxon>Granulicella</taxon>
    </lineage>
</organism>
<name>A0A7Y9PIJ4_9BACT</name>
<dbReference type="GO" id="GO:0005737">
    <property type="term" value="C:cytoplasm"/>
    <property type="evidence" value="ECO:0007669"/>
    <property type="project" value="TreeGrafter"/>
</dbReference>
<comment type="caution">
    <text evidence="3">The sequence shown here is derived from an EMBL/GenBank/DDBJ whole genome shotgun (WGS) entry which is preliminary data.</text>
</comment>
<proteinExistence type="predicted"/>
<evidence type="ECO:0000259" key="2">
    <source>
        <dbReference type="Pfam" id="PF01557"/>
    </source>
</evidence>
<dbReference type="InterPro" id="IPR036663">
    <property type="entry name" value="Fumarylacetoacetase_C_sf"/>
</dbReference>
<keyword evidence="1" id="KW-0456">Lyase</keyword>
<dbReference type="InterPro" id="IPR050772">
    <property type="entry name" value="Hydratase-Decarb/MhpD_sf"/>
</dbReference>
<evidence type="ECO:0000313" key="3">
    <source>
        <dbReference type="EMBL" id="NYF80558.1"/>
    </source>
</evidence>
<keyword evidence="4" id="KW-1185">Reference proteome</keyword>
<dbReference type="Proteomes" id="UP000589520">
    <property type="component" value="Unassembled WGS sequence"/>
</dbReference>
<sequence>MNAANTLLDARRTNTPIADLPPELLPASLDEAYFVQDTMAIAYEAIGGWKVGAPTPDATPIFAPMPFAWIAPSSSTLAGQTHRYRGLEAEIAFLLGEDLPPRATPYTLEEVVAAIKSCHPAIEVLESGLVDPATATRMSMLADLQMHGGFVYGPAFPDWQSIDFTTENVSLFVDGILRVERTGSNTSGNLMRLLPWLANEGAARTGGLKAGQWITTGSWTGNVQALAGSTVDVRFEHIGRVGLRFA</sequence>
<dbReference type="SUPFAM" id="SSF56529">
    <property type="entry name" value="FAH"/>
    <property type="match status" value="1"/>
</dbReference>
<reference evidence="3 4" key="1">
    <citation type="submission" date="2020-07" db="EMBL/GenBank/DDBJ databases">
        <title>Genomic Encyclopedia of Type Strains, Phase IV (KMG-V): Genome sequencing to study the core and pangenomes of soil and plant-associated prokaryotes.</title>
        <authorList>
            <person name="Whitman W."/>
        </authorList>
    </citation>
    <scope>NUCLEOTIDE SEQUENCE [LARGE SCALE GENOMIC DNA]</scope>
    <source>
        <strain evidence="3 4">X4EP2</strain>
    </source>
</reference>
<dbReference type="RefSeq" id="WP_246301954.1">
    <property type="nucleotide sequence ID" value="NZ_JACCCW010000002.1"/>
</dbReference>
<evidence type="ECO:0000313" key="4">
    <source>
        <dbReference type="Proteomes" id="UP000589520"/>
    </source>
</evidence>
<dbReference type="PANTHER" id="PTHR30143:SF0">
    <property type="entry name" value="2-KETO-4-PENTENOATE HYDRATASE"/>
    <property type="match status" value="1"/>
</dbReference>
<dbReference type="AlphaFoldDB" id="A0A7Y9PIJ4"/>
<dbReference type="PANTHER" id="PTHR30143">
    <property type="entry name" value="ACID HYDRATASE"/>
    <property type="match status" value="1"/>
</dbReference>
<dbReference type="GO" id="GO:0008684">
    <property type="term" value="F:2-oxopent-4-enoate hydratase activity"/>
    <property type="evidence" value="ECO:0007669"/>
    <property type="project" value="TreeGrafter"/>
</dbReference>
<accession>A0A7Y9PIJ4</accession>
<dbReference type="Gene3D" id="3.90.850.10">
    <property type="entry name" value="Fumarylacetoacetase-like, C-terminal domain"/>
    <property type="match status" value="1"/>
</dbReference>
<dbReference type="Pfam" id="PF01557">
    <property type="entry name" value="FAA_hydrolase"/>
    <property type="match status" value="1"/>
</dbReference>
<feature type="domain" description="Fumarylacetoacetase-like C-terminal" evidence="2">
    <location>
        <begin position="56"/>
        <end position="241"/>
    </location>
</feature>
<dbReference type="InterPro" id="IPR011234">
    <property type="entry name" value="Fumarylacetoacetase-like_C"/>
</dbReference>
<gene>
    <name evidence="3" type="ORF">HDF17_002878</name>
</gene>
<protein>
    <submittedName>
        <fullName evidence="3">2-keto-4-pentenoate hydratase</fullName>
    </submittedName>
</protein>